<organism evidence="3 4">
    <name type="scientific">Natronolimnobius baerhuensis</name>
    <dbReference type="NCBI Taxonomy" id="253108"/>
    <lineage>
        <taxon>Archaea</taxon>
        <taxon>Methanobacteriati</taxon>
        <taxon>Methanobacteriota</taxon>
        <taxon>Stenosarchaea group</taxon>
        <taxon>Halobacteria</taxon>
        <taxon>Halobacteriales</taxon>
        <taxon>Natrialbaceae</taxon>
        <taxon>Natronolimnobius</taxon>
    </lineage>
</organism>
<dbReference type="OrthoDB" id="292134at2157"/>
<feature type="region of interest" description="Disordered" evidence="1">
    <location>
        <begin position="1"/>
        <end position="26"/>
    </location>
</feature>
<dbReference type="AlphaFoldDB" id="A0A202E8J0"/>
<feature type="compositionally biased region" description="Basic and acidic residues" evidence="1">
    <location>
        <begin position="12"/>
        <end position="26"/>
    </location>
</feature>
<feature type="region of interest" description="Disordered" evidence="1">
    <location>
        <begin position="175"/>
        <end position="225"/>
    </location>
</feature>
<keyword evidence="4" id="KW-1185">Reference proteome</keyword>
<dbReference type="Proteomes" id="UP000196084">
    <property type="component" value="Unassembled WGS sequence"/>
</dbReference>
<gene>
    <name evidence="3" type="ORF">B2G88_09290</name>
</gene>
<evidence type="ECO:0000313" key="3">
    <source>
        <dbReference type="EMBL" id="OVE84583.1"/>
    </source>
</evidence>
<accession>A0A202E8J0</accession>
<dbReference type="InterPro" id="IPR058775">
    <property type="entry name" value="DUF8054_M"/>
</dbReference>
<protein>
    <recommendedName>
        <fullName evidence="2">DUF8054 domain-containing protein</fullName>
    </recommendedName>
</protein>
<proteinExistence type="predicted"/>
<dbReference type="EMBL" id="MWPH01000002">
    <property type="protein sequence ID" value="OVE84583.1"/>
    <property type="molecule type" value="Genomic_DNA"/>
</dbReference>
<dbReference type="Pfam" id="PF26238">
    <property type="entry name" value="DUF8054_M"/>
    <property type="match status" value="1"/>
</dbReference>
<dbReference type="RefSeq" id="WP_054862346.1">
    <property type="nucleotide sequence ID" value="NZ_MWPH01000002.1"/>
</dbReference>
<evidence type="ECO:0000256" key="1">
    <source>
        <dbReference type="SAM" id="MobiDB-lite"/>
    </source>
</evidence>
<evidence type="ECO:0000313" key="4">
    <source>
        <dbReference type="Proteomes" id="UP000196084"/>
    </source>
</evidence>
<name>A0A202E8J0_9EURY</name>
<feature type="compositionally biased region" description="Low complexity" evidence="1">
    <location>
        <begin position="1"/>
        <end position="11"/>
    </location>
</feature>
<comment type="caution">
    <text evidence="3">The sequence shown here is derived from an EMBL/GenBank/DDBJ whole genome shotgun (WGS) entry which is preliminary data.</text>
</comment>
<feature type="domain" description="DUF8054" evidence="2">
    <location>
        <begin position="46"/>
        <end position="164"/>
    </location>
</feature>
<reference evidence="3 4" key="1">
    <citation type="submission" date="2017-02" db="EMBL/GenBank/DDBJ databases">
        <title>Natronthermophilus aegyptiacus gen. nov.,sp. nov., an aerobic, extremely halophilic alkalithermophilic archaeon isolated from the athalassohaline Wadi An Natrun, Egypt.</title>
        <authorList>
            <person name="Zhao B."/>
        </authorList>
    </citation>
    <scope>NUCLEOTIDE SEQUENCE [LARGE SCALE GENOMIC DNA]</scope>
    <source>
        <strain evidence="3 4">CGMCC 1.3597</strain>
    </source>
</reference>
<sequence>MESTETATLESLESHERTHSVERDAASARRLNSGLSAPAGAGNDDALASLLCATVAVDRTESGQLRLEPSFRAAWTDRLLAIRERGTRLEALAASLETDARRLELSVEPDGFVATCGRDRVGCWPSNAALLADLAAASVLETRGETWHGFDEDERGRILTALRVFLERCPNCDGEILETEPPTGSLAGENRPPANREETSQGLLPDSSQPPSPPSSDSLESRDDSLTLTCGSCGVMLVRTPYPTG</sequence>
<evidence type="ECO:0000259" key="2">
    <source>
        <dbReference type="Pfam" id="PF26238"/>
    </source>
</evidence>